<gene>
    <name evidence="2" type="ORF">GDO81_009065</name>
</gene>
<sequence length="133" mass="14444">MGSHRPPGEVVSSAFPSLPLSLVPPSIPSADLHTFSFSPPFTHSSICCTYPDTISTTPPPPLKPSILSQLIRSDTPMLLVNPLPGQDSSQLLSTGRGTETLPGYLQTQEQTLERDLHLQGTSNRLTKQRQNRT</sequence>
<comment type="caution">
    <text evidence="2">The sequence shown here is derived from an EMBL/GenBank/DDBJ whole genome shotgun (WGS) entry which is preliminary data.</text>
</comment>
<dbReference type="Proteomes" id="UP000824782">
    <property type="component" value="Unassembled WGS sequence"/>
</dbReference>
<protein>
    <submittedName>
        <fullName evidence="2">Uncharacterized protein</fullName>
    </submittedName>
</protein>
<accession>A0AAV7BNN6</accession>
<dbReference type="EMBL" id="WNYA01000004">
    <property type="protein sequence ID" value="KAG8574141.1"/>
    <property type="molecule type" value="Genomic_DNA"/>
</dbReference>
<keyword evidence="3" id="KW-1185">Reference proteome</keyword>
<organism evidence="2 3">
    <name type="scientific">Engystomops pustulosus</name>
    <name type="common">Tungara frog</name>
    <name type="synonym">Physalaemus pustulosus</name>
    <dbReference type="NCBI Taxonomy" id="76066"/>
    <lineage>
        <taxon>Eukaryota</taxon>
        <taxon>Metazoa</taxon>
        <taxon>Chordata</taxon>
        <taxon>Craniata</taxon>
        <taxon>Vertebrata</taxon>
        <taxon>Euteleostomi</taxon>
        <taxon>Amphibia</taxon>
        <taxon>Batrachia</taxon>
        <taxon>Anura</taxon>
        <taxon>Neobatrachia</taxon>
        <taxon>Hyloidea</taxon>
        <taxon>Leptodactylidae</taxon>
        <taxon>Leiuperinae</taxon>
        <taxon>Engystomops</taxon>
    </lineage>
</organism>
<dbReference type="AlphaFoldDB" id="A0AAV7BNN6"/>
<evidence type="ECO:0000313" key="2">
    <source>
        <dbReference type="EMBL" id="KAG8574141.1"/>
    </source>
</evidence>
<evidence type="ECO:0000313" key="3">
    <source>
        <dbReference type="Proteomes" id="UP000824782"/>
    </source>
</evidence>
<proteinExistence type="predicted"/>
<feature type="region of interest" description="Disordered" evidence="1">
    <location>
        <begin position="114"/>
        <end position="133"/>
    </location>
</feature>
<reference evidence="2" key="1">
    <citation type="thesis" date="2020" institute="ProQuest LLC" country="789 East Eisenhower Parkway, Ann Arbor, MI, USA">
        <title>Comparative Genomics and Chromosome Evolution.</title>
        <authorList>
            <person name="Mudd A.B."/>
        </authorList>
    </citation>
    <scope>NUCLEOTIDE SEQUENCE</scope>
    <source>
        <strain evidence="2">237g6f4</strain>
        <tissue evidence="2">Blood</tissue>
    </source>
</reference>
<evidence type="ECO:0000256" key="1">
    <source>
        <dbReference type="SAM" id="MobiDB-lite"/>
    </source>
</evidence>
<name>A0AAV7BNN6_ENGPU</name>
<feature type="compositionally biased region" description="Polar residues" evidence="1">
    <location>
        <begin position="86"/>
        <end position="97"/>
    </location>
</feature>
<feature type="region of interest" description="Disordered" evidence="1">
    <location>
        <begin position="78"/>
        <end position="108"/>
    </location>
</feature>